<protein>
    <submittedName>
        <fullName evidence="1">Uncharacterized protein</fullName>
    </submittedName>
</protein>
<comment type="caution">
    <text evidence="1">The sequence shown here is derived from an EMBL/GenBank/DDBJ whole genome shotgun (WGS) entry which is preliminary data.</text>
</comment>
<reference evidence="1" key="1">
    <citation type="submission" date="2023-01" db="EMBL/GenBank/DDBJ databases">
        <authorList>
            <person name="Van Ghelder C."/>
            <person name="Rancurel C."/>
        </authorList>
    </citation>
    <scope>NUCLEOTIDE SEQUENCE</scope>
    <source>
        <strain evidence="1">CNCM I-4278</strain>
    </source>
</reference>
<dbReference type="AlphaFoldDB" id="A0A9W4U6Z6"/>
<gene>
    <name evidence="1" type="ORF">PDIGIT_LOCUS3623</name>
</gene>
<dbReference type="Proteomes" id="UP001152607">
    <property type="component" value="Unassembled WGS sequence"/>
</dbReference>
<evidence type="ECO:0000313" key="2">
    <source>
        <dbReference type="Proteomes" id="UP001152607"/>
    </source>
</evidence>
<evidence type="ECO:0000313" key="1">
    <source>
        <dbReference type="EMBL" id="CAI6321688.1"/>
    </source>
</evidence>
<sequence length="122" mass="13920">MTYHLRPSHPRLPTSTFPHLPSHLRLPFPLPFHYLPHYPSPILSQQHPLTTPKEAHTAQSNPILTHPLSTPPKARVANPVRITSFPPFPEEKHFTCFIQCMSSAFGLASQSRRWAQNTNRVC</sequence>
<organism evidence="1 2">
    <name type="scientific">Periconia digitata</name>
    <dbReference type="NCBI Taxonomy" id="1303443"/>
    <lineage>
        <taxon>Eukaryota</taxon>
        <taxon>Fungi</taxon>
        <taxon>Dikarya</taxon>
        <taxon>Ascomycota</taxon>
        <taxon>Pezizomycotina</taxon>
        <taxon>Dothideomycetes</taxon>
        <taxon>Pleosporomycetidae</taxon>
        <taxon>Pleosporales</taxon>
        <taxon>Massarineae</taxon>
        <taxon>Periconiaceae</taxon>
        <taxon>Periconia</taxon>
    </lineage>
</organism>
<name>A0A9W4U6Z6_9PLEO</name>
<keyword evidence="2" id="KW-1185">Reference proteome</keyword>
<dbReference type="EMBL" id="CAOQHR010000002">
    <property type="protein sequence ID" value="CAI6321688.1"/>
    <property type="molecule type" value="Genomic_DNA"/>
</dbReference>
<proteinExistence type="predicted"/>
<accession>A0A9W4U6Z6</accession>